<dbReference type="Proteomes" id="UP001445076">
    <property type="component" value="Unassembled WGS sequence"/>
</dbReference>
<dbReference type="EMBL" id="JARKIK010000005">
    <property type="protein sequence ID" value="KAK8751688.1"/>
    <property type="molecule type" value="Genomic_DNA"/>
</dbReference>
<feature type="non-terminal residue" evidence="2">
    <location>
        <position position="1"/>
    </location>
</feature>
<feature type="non-terminal residue" evidence="2">
    <location>
        <position position="99"/>
    </location>
</feature>
<sequence length="99" mass="11768">QKVALLEEEVEEEEQKVVHLENEVKVEQEKVALLEEEVEEYQQKLDRLEKVESGNRRQDAQTHSKITALHSQIQHQEERIQELLINEKQIKQTNDDVNK</sequence>
<gene>
    <name evidence="2" type="ORF">OTU49_009809</name>
</gene>
<reference evidence="2 3" key="1">
    <citation type="journal article" date="2024" name="BMC Genomics">
        <title>Genome assembly of redclaw crayfish (Cherax quadricarinatus) provides insights into its immune adaptation and hypoxia tolerance.</title>
        <authorList>
            <person name="Liu Z."/>
            <person name="Zheng J."/>
            <person name="Li H."/>
            <person name="Fang K."/>
            <person name="Wang S."/>
            <person name="He J."/>
            <person name="Zhou D."/>
            <person name="Weng S."/>
            <person name="Chi M."/>
            <person name="Gu Z."/>
            <person name="He J."/>
            <person name="Li F."/>
            <person name="Wang M."/>
        </authorList>
    </citation>
    <scope>NUCLEOTIDE SEQUENCE [LARGE SCALE GENOMIC DNA]</scope>
    <source>
        <strain evidence="2">ZL_2023a</strain>
    </source>
</reference>
<evidence type="ECO:0000256" key="1">
    <source>
        <dbReference type="SAM" id="Coils"/>
    </source>
</evidence>
<keyword evidence="3" id="KW-1185">Reference proteome</keyword>
<dbReference type="AlphaFoldDB" id="A0AAW0YIW2"/>
<evidence type="ECO:0000313" key="2">
    <source>
        <dbReference type="EMBL" id="KAK8751688.1"/>
    </source>
</evidence>
<comment type="caution">
    <text evidence="2">The sequence shown here is derived from an EMBL/GenBank/DDBJ whole genome shotgun (WGS) entry which is preliminary data.</text>
</comment>
<protein>
    <submittedName>
        <fullName evidence="2">Uncharacterized protein</fullName>
    </submittedName>
</protein>
<evidence type="ECO:0000313" key="3">
    <source>
        <dbReference type="Proteomes" id="UP001445076"/>
    </source>
</evidence>
<accession>A0AAW0YIW2</accession>
<name>A0AAW0YIW2_CHEQU</name>
<feature type="coiled-coil region" evidence="1">
    <location>
        <begin position="3"/>
        <end position="93"/>
    </location>
</feature>
<proteinExistence type="predicted"/>
<organism evidence="2 3">
    <name type="scientific">Cherax quadricarinatus</name>
    <name type="common">Australian red claw crayfish</name>
    <dbReference type="NCBI Taxonomy" id="27406"/>
    <lineage>
        <taxon>Eukaryota</taxon>
        <taxon>Metazoa</taxon>
        <taxon>Ecdysozoa</taxon>
        <taxon>Arthropoda</taxon>
        <taxon>Crustacea</taxon>
        <taxon>Multicrustacea</taxon>
        <taxon>Malacostraca</taxon>
        <taxon>Eumalacostraca</taxon>
        <taxon>Eucarida</taxon>
        <taxon>Decapoda</taxon>
        <taxon>Pleocyemata</taxon>
        <taxon>Astacidea</taxon>
        <taxon>Parastacoidea</taxon>
        <taxon>Parastacidae</taxon>
        <taxon>Cherax</taxon>
    </lineage>
</organism>
<keyword evidence="1" id="KW-0175">Coiled coil</keyword>